<dbReference type="Proteomes" id="UP001632037">
    <property type="component" value="Unassembled WGS sequence"/>
</dbReference>
<feature type="region of interest" description="Disordered" evidence="1">
    <location>
        <begin position="29"/>
        <end position="61"/>
    </location>
</feature>
<keyword evidence="4" id="KW-1185">Reference proteome</keyword>
<evidence type="ECO:0008006" key="5">
    <source>
        <dbReference type="Google" id="ProtNLM"/>
    </source>
</evidence>
<evidence type="ECO:0000313" key="4">
    <source>
        <dbReference type="Proteomes" id="UP001632037"/>
    </source>
</evidence>
<evidence type="ECO:0000256" key="2">
    <source>
        <dbReference type="SAM" id="SignalP"/>
    </source>
</evidence>
<feature type="chain" id="PRO_5044848680" description="RxLR effector protein" evidence="2">
    <location>
        <begin position="22"/>
        <end position="206"/>
    </location>
</feature>
<feature type="signal peptide" evidence="2">
    <location>
        <begin position="1"/>
        <end position="21"/>
    </location>
</feature>
<keyword evidence="2" id="KW-0732">Signal</keyword>
<evidence type="ECO:0000313" key="3">
    <source>
        <dbReference type="EMBL" id="KAL3666928.1"/>
    </source>
</evidence>
<organism evidence="3 4">
    <name type="scientific">Phytophthora oleae</name>
    <dbReference type="NCBI Taxonomy" id="2107226"/>
    <lineage>
        <taxon>Eukaryota</taxon>
        <taxon>Sar</taxon>
        <taxon>Stramenopiles</taxon>
        <taxon>Oomycota</taxon>
        <taxon>Peronosporomycetes</taxon>
        <taxon>Peronosporales</taxon>
        <taxon>Peronosporaceae</taxon>
        <taxon>Phytophthora</taxon>
    </lineage>
</organism>
<proteinExistence type="predicted"/>
<reference evidence="3 4" key="1">
    <citation type="submission" date="2024-09" db="EMBL/GenBank/DDBJ databases">
        <title>Genome sequencing and assembly of Phytophthora oleae, isolate VK10A, causative agent of rot of olive drupes.</title>
        <authorList>
            <person name="Conti Taguali S."/>
            <person name="Riolo M."/>
            <person name="La Spada F."/>
            <person name="Cacciola S.O."/>
            <person name="Dionisio G."/>
        </authorList>
    </citation>
    <scope>NUCLEOTIDE SEQUENCE [LARGE SCALE GENOMIC DNA]</scope>
    <source>
        <strain evidence="3 4">VK10A</strain>
    </source>
</reference>
<comment type="caution">
    <text evidence="3">The sequence shown here is derived from an EMBL/GenBank/DDBJ whole genome shotgun (WGS) entry which is preliminary data.</text>
</comment>
<feature type="compositionally biased region" description="Low complexity" evidence="1">
    <location>
        <begin position="37"/>
        <end position="55"/>
    </location>
</feature>
<protein>
    <recommendedName>
        <fullName evidence="5">RxLR effector protein</fullName>
    </recommendedName>
</protein>
<dbReference type="AlphaFoldDB" id="A0ABD3FJH8"/>
<gene>
    <name evidence="3" type="ORF">V7S43_007875</name>
</gene>
<sequence length="206" mass="20750">MKTSFAAIALALLYLVSFVMADHQPNTMRMSTDDSSDANVSADDSSDVGADQGDQAMTKASGLGGPRAFGVVATKINAKNNTVVIKNSNIFLSKSDLMQLAKTIRKMLSNKSEAGVAASMTTEDLFGLLSSIATNPAALSNAAGIISAVRSGDTGALAGHVVGLLGAALPAPTVETPAPVAAPMMPTYAAPAAAPVTSPEVPNTSA</sequence>
<name>A0ABD3FJH8_9STRA</name>
<dbReference type="EMBL" id="JBIMZQ010000015">
    <property type="protein sequence ID" value="KAL3666928.1"/>
    <property type="molecule type" value="Genomic_DNA"/>
</dbReference>
<accession>A0ABD3FJH8</accession>
<evidence type="ECO:0000256" key="1">
    <source>
        <dbReference type="SAM" id="MobiDB-lite"/>
    </source>
</evidence>